<reference evidence="1 2" key="1">
    <citation type="submission" date="2023-06" db="EMBL/GenBank/DDBJ databases">
        <title>Five Gram-positive bacteria isolated from mangrove sediments in Shenzhen, Guangdong, China.</title>
        <authorList>
            <person name="Yu S."/>
            <person name="Zheng W."/>
            <person name="Huang Y."/>
        </authorList>
    </citation>
    <scope>NUCLEOTIDE SEQUENCE [LARGE SCALE GENOMIC DNA]</scope>
    <source>
        <strain evidence="1 2">SaN35-3</strain>
    </source>
</reference>
<evidence type="ECO:0000313" key="2">
    <source>
        <dbReference type="Proteomes" id="UP001197974"/>
    </source>
</evidence>
<gene>
    <name evidence="1" type="ORF">LC087_01755</name>
</gene>
<name>A0ABY9JUB2_9BACI</name>
<accession>A0ABY9JUB2</accession>
<dbReference type="Proteomes" id="UP001197974">
    <property type="component" value="Chromosome"/>
</dbReference>
<sequence length="238" mass="26268">MSHHDRHKVCIRVPKVYDWVNRQVDIPLISINKLSELGFDCQGVTGSATGCPEDPCEIFHYIDFEVKCFLTDSLGNPVDPSKPGALTVVEIVQPEGRQEVSVTLPNGKTIILEKVKVLVKGFVVVEICDLFGNKLCISDPISFATAQTFFLCAPNGTNVNAEITFFECDASLICSDDTFQQVDISITLCLDVQMEANVKLEIEARFCKPRSEIDTVGLCPVEGFPPQCPELFPPNTHC</sequence>
<dbReference type="EMBL" id="CP129013">
    <property type="protein sequence ID" value="WLR42970.1"/>
    <property type="molecule type" value="Genomic_DNA"/>
</dbReference>
<protein>
    <recommendedName>
        <fullName evidence="3">SipL SPOCS domain-containing protein</fullName>
    </recommendedName>
</protein>
<organism evidence="1 2">
    <name type="scientific">Bacillus carboniphilus</name>
    <dbReference type="NCBI Taxonomy" id="86663"/>
    <lineage>
        <taxon>Bacteria</taxon>
        <taxon>Bacillati</taxon>
        <taxon>Bacillota</taxon>
        <taxon>Bacilli</taxon>
        <taxon>Bacillales</taxon>
        <taxon>Bacillaceae</taxon>
        <taxon>Bacillus</taxon>
    </lineage>
</organism>
<evidence type="ECO:0000313" key="1">
    <source>
        <dbReference type="EMBL" id="WLR42970.1"/>
    </source>
</evidence>
<evidence type="ECO:0008006" key="3">
    <source>
        <dbReference type="Google" id="ProtNLM"/>
    </source>
</evidence>
<proteinExistence type="predicted"/>
<dbReference type="RefSeq" id="WP_226538787.1">
    <property type="nucleotide sequence ID" value="NZ_CP129013.1"/>
</dbReference>
<keyword evidence="2" id="KW-1185">Reference proteome</keyword>